<reference evidence="3 4" key="1">
    <citation type="submission" date="2022-12" db="EMBL/GenBank/DDBJ databases">
        <title>Genomic features and morphological characterization of a novel Knufia sp. strain isolated from spacecraft assembly facility.</title>
        <authorList>
            <person name="Teixeira M."/>
            <person name="Chander A.M."/>
            <person name="Stajich J.E."/>
            <person name="Venkateswaran K."/>
        </authorList>
    </citation>
    <scope>NUCLEOTIDE SEQUENCE [LARGE SCALE GENOMIC DNA]</scope>
    <source>
        <strain evidence="3 4">FJI-L2-BK-P2</strain>
    </source>
</reference>
<dbReference type="Pfam" id="PF13193">
    <property type="entry name" value="AMP-binding_C"/>
    <property type="match status" value="1"/>
</dbReference>
<dbReference type="InterPro" id="IPR000873">
    <property type="entry name" value="AMP-dep_synth/lig_dom"/>
</dbReference>
<evidence type="ECO:0000313" key="3">
    <source>
        <dbReference type="EMBL" id="KAK5949063.1"/>
    </source>
</evidence>
<comment type="caution">
    <text evidence="3">The sequence shown here is derived from an EMBL/GenBank/DDBJ whole genome shotgun (WGS) entry which is preliminary data.</text>
</comment>
<dbReference type="PANTHER" id="PTHR24096:SF194">
    <property type="entry name" value="AMP-DEPENDENT SYNTHETASE_LIGASE DOMAIN-CONTAINING PROTEIN"/>
    <property type="match status" value="1"/>
</dbReference>
<evidence type="ECO:0008006" key="5">
    <source>
        <dbReference type="Google" id="ProtNLM"/>
    </source>
</evidence>
<evidence type="ECO:0000259" key="2">
    <source>
        <dbReference type="Pfam" id="PF13193"/>
    </source>
</evidence>
<sequence length="565" mass="62992">MPFQSPHPRLTIPKCNILSYVFADNRAQSETPLWIDAANPTNSLSISQMHLLVKRFALGLDRMSIPTGSAIMVFSPNHIYVPMVYLAAAGSKRAFTGANPIYTVNEVSYQMKILDAAVVLIHPTLLETGLKAAEEAGIPRSSVFVFSDELRKAVQGIQDWREILAPAIEADDWRWDPLVGEAAEKTVACINFSSGTTGLPKGVCISHANLIANASQTIFIKFDKSGRSEKNPGSETWLAFLPLYHAYSQLWTINIACRLRYKVYVMQKFVFEDFLKCVQDHKVDAIQAVPPVLVMLNKRPEVKNYDINSLKHILVGAAPTGRELQREVTQRFKLKVGQGWGMTETTCGGIMSPFAEEDDGSGTIGVLLPNTDAKLMDDEGREVTAEGERGELCVRGPQMLMGYWKNEAATKESKEPDGFFHSGDVAIWKKDKLGRQRWWIVDRKKELIKVKGLQVAPAELEAVLLESPDVADAAVVGIRFDEDGEEWPRGYVVLQDERKGKVTEKDIQRFVAGKVAKHKWLEGGVKFVDEVPKLPSGKIMRKVMKDTAKKDAEELRKHGTVKARL</sequence>
<dbReference type="Gene3D" id="2.30.38.10">
    <property type="entry name" value="Luciferase, Domain 3"/>
    <property type="match status" value="1"/>
</dbReference>
<dbReference type="AlphaFoldDB" id="A0AAN8EP30"/>
<dbReference type="PROSITE" id="PS00455">
    <property type="entry name" value="AMP_BINDING"/>
    <property type="match status" value="1"/>
</dbReference>
<organism evidence="3 4">
    <name type="scientific">Knufia fluminis</name>
    <dbReference type="NCBI Taxonomy" id="191047"/>
    <lineage>
        <taxon>Eukaryota</taxon>
        <taxon>Fungi</taxon>
        <taxon>Dikarya</taxon>
        <taxon>Ascomycota</taxon>
        <taxon>Pezizomycotina</taxon>
        <taxon>Eurotiomycetes</taxon>
        <taxon>Chaetothyriomycetidae</taxon>
        <taxon>Chaetothyriales</taxon>
        <taxon>Trichomeriaceae</taxon>
        <taxon>Knufia</taxon>
    </lineage>
</organism>
<dbReference type="Gene3D" id="3.30.300.30">
    <property type="match status" value="1"/>
</dbReference>
<gene>
    <name evidence="3" type="ORF">OHC33_009984</name>
</gene>
<dbReference type="SUPFAM" id="SSF56801">
    <property type="entry name" value="Acetyl-CoA synthetase-like"/>
    <property type="match status" value="1"/>
</dbReference>
<proteinExistence type="predicted"/>
<feature type="domain" description="AMP-binding enzyme C-terminal" evidence="2">
    <location>
        <begin position="459"/>
        <end position="538"/>
    </location>
</feature>
<accession>A0AAN8EP30</accession>
<dbReference type="EMBL" id="JAKLMC020000040">
    <property type="protein sequence ID" value="KAK5949063.1"/>
    <property type="molecule type" value="Genomic_DNA"/>
</dbReference>
<keyword evidence="4" id="KW-1185">Reference proteome</keyword>
<dbReference type="InterPro" id="IPR020845">
    <property type="entry name" value="AMP-binding_CS"/>
</dbReference>
<dbReference type="InterPro" id="IPR045851">
    <property type="entry name" value="AMP-bd_C_sf"/>
</dbReference>
<dbReference type="Proteomes" id="UP001316803">
    <property type="component" value="Unassembled WGS sequence"/>
</dbReference>
<evidence type="ECO:0000259" key="1">
    <source>
        <dbReference type="Pfam" id="PF00501"/>
    </source>
</evidence>
<dbReference type="Pfam" id="PF00501">
    <property type="entry name" value="AMP-binding"/>
    <property type="match status" value="1"/>
</dbReference>
<dbReference type="GO" id="GO:0016405">
    <property type="term" value="F:CoA-ligase activity"/>
    <property type="evidence" value="ECO:0007669"/>
    <property type="project" value="TreeGrafter"/>
</dbReference>
<dbReference type="Gene3D" id="3.40.50.980">
    <property type="match status" value="2"/>
</dbReference>
<dbReference type="InterPro" id="IPR025110">
    <property type="entry name" value="AMP-bd_C"/>
</dbReference>
<protein>
    <recommendedName>
        <fullName evidence="5">4-coumarate--CoA ligase</fullName>
    </recommendedName>
</protein>
<feature type="domain" description="AMP-dependent synthetase/ligase" evidence="1">
    <location>
        <begin position="36"/>
        <end position="404"/>
    </location>
</feature>
<dbReference type="CDD" id="cd05911">
    <property type="entry name" value="Firefly_Luc_like"/>
    <property type="match status" value="1"/>
</dbReference>
<name>A0AAN8EP30_9EURO</name>
<dbReference type="PANTHER" id="PTHR24096">
    <property type="entry name" value="LONG-CHAIN-FATTY-ACID--COA LIGASE"/>
    <property type="match status" value="1"/>
</dbReference>
<evidence type="ECO:0000313" key="4">
    <source>
        <dbReference type="Proteomes" id="UP001316803"/>
    </source>
</evidence>